<protein>
    <submittedName>
        <fullName evidence="2">Uncharacterized protein</fullName>
    </submittedName>
</protein>
<feature type="non-terminal residue" evidence="2">
    <location>
        <position position="1"/>
    </location>
</feature>
<feature type="compositionally biased region" description="Acidic residues" evidence="1">
    <location>
        <begin position="20"/>
        <end position="31"/>
    </location>
</feature>
<evidence type="ECO:0000256" key="1">
    <source>
        <dbReference type="SAM" id="MobiDB-lite"/>
    </source>
</evidence>
<evidence type="ECO:0000313" key="3">
    <source>
        <dbReference type="Proteomes" id="UP000593578"/>
    </source>
</evidence>
<evidence type="ECO:0000313" key="2">
    <source>
        <dbReference type="EMBL" id="MBA0583820.1"/>
    </source>
</evidence>
<feature type="compositionally biased region" description="Basic and acidic residues" evidence="1">
    <location>
        <begin position="1"/>
        <end position="17"/>
    </location>
</feature>
<comment type="caution">
    <text evidence="2">The sequence shown here is derived from an EMBL/GenBank/DDBJ whole genome shotgun (WGS) entry which is preliminary data.</text>
</comment>
<dbReference type="EMBL" id="JABEZZ010000004">
    <property type="protein sequence ID" value="MBA0583820.1"/>
    <property type="molecule type" value="Genomic_DNA"/>
</dbReference>
<name>A0A7J8P448_GOSRA</name>
<dbReference type="AlphaFoldDB" id="A0A7J8P448"/>
<dbReference type="Proteomes" id="UP000593578">
    <property type="component" value="Unassembled WGS sequence"/>
</dbReference>
<accession>A0A7J8P448</accession>
<reference evidence="2 3" key="1">
    <citation type="journal article" date="2019" name="Genome Biol. Evol.">
        <title>Insights into the evolution of the New World diploid cottons (Gossypium, subgenus Houzingenia) based on genome sequencing.</title>
        <authorList>
            <person name="Grover C.E."/>
            <person name="Arick M.A. 2nd"/>
            <person name="Thrash A."/>
            <person name="Conover J.L."/>
            <person name="Sanders W.S."/>
            <person name="Peterson D.G."/>
            <person name="Frelichowski J.E."/>
            <person name="Scheffler J.A."/>
            <person name="Scheffler B.E."/>
            <person name="Wendel J.F."/>
        </authorList>
    </citation>
    <scope>NUCLEOTIDE SEQUENCE [LARGE SCALE GENOMIC DNA]</scope>
    <source>
        <strain evidence="2">8</strain>
        <tissue evidence="2">Leaf</tissue>
    </source>
</reference>
<feature type="region of interest" description="Disordered" evidence="1">
    <location>
        <begin position="1"/>
        <end position="37"/>
    </location>
</feature>
<sequence length="70" mass="7996">MESRGEWKQEASSRKSMSEATDDELTEDDDVTAYSNTTNNRVTVKGYTTFASFNEEVAPKLVWRSILRKS</sequence>
<proteinExistence type="predicted"/>
<gene>
    <name evidence="2" type="ORF">Gorai_014664</name>
</gene>
<organism evidence="2 3">
    <name type="scientific">Gossypium raimondii</name>
    <name type="common">Peruvian cotton</name>
    <name type="synonym">Gossypium klotzschianum subsp. raimondii</name>
    <dbReference type="NCBI Taxonomy" id="29730"/>
    <lineage>
        <taxon>Eukaryota</taxon>
        <taxon>Viridiplantae</taxon>
        <taxon>Streptophyta</taxon>
        <taxon>Embryophyta</taxon>
        <taxon>Tracheophyta</taxon>
        <taxon>Spermatophyta</taxon>
        <taxon>Magnoliopsida</taxon>
        <taxon>eudicotyledons</taxon>
        <taxon>Gunneridae</taxon>
        <taxon>Pentapetalae</taxon>
        <taxon>rosids</taxon>
        <taxon>malvids</taxon>
        <taxon>Malvales</taxon>
        <taxon>Malvaceae</taxon>
        <taxon>Malvoideae</taxon>
        <taxon>Gossypium</taxon>
    </lineage>
</organism>